<evidence type="ECO:0000313" key="1">
    <source>
        <dbReference type="EMBL" id="MDR6431988.1"/>
    </source>
</evidence>
<dbReference type="Proteomes" id="UP001184614">
    <property type="component" value="Unassembled WGS sequence"/>
</dbReference>
<comment type="caution">
    <text evidence="1">The sequence shown here is derived from an EMBL/GenBank/DDBJ whole genome shotgun (WGS) entry which is preliminary data.</text>
</comment>
<protein>
    <submittedName>
        <fullName evidence="1">Uncharacterized protein</fullName>
    </submittedName>
</protein>
<name>A0ABU1M7V5_9HYPH</name>
<organism evidence="1 2">
    <name type="scientific">Brucella pseudogrignonensis</name>
    <dbReference type="NCBI Taxonomy" id="419475"/>
    <lineage>
        <taxon>Bacteria</taxon>
        <taxon>Pseudomonadati</taxon>
        <taxon>Pseudomonadota</taxon>
        <taxon>Alphaproteobacteria</taxon>
        <taxon>Hyphomicrobiales</taxon>
        <taxon>Brucellaceae</taxon>
        <taxon>Brucella/Ochrobactrum group</taxon>
        <taxon>Brucella</taxon>
    </lineage>
</organism>
<proteinExistence type="predicted"/>
<gene>
    <name evidence="1" type="ORF">J2782_001723</name>
</gene>
<dbReference type="RefSeq" id="WP_310011397.1">
    <property type="nucleotide sequence ID" value="NZ_JAVDQT010000002.1"/>
</dbReference>
<dbReference type="EMBL" id="JAVDQT010000002">
    <property type="protein sequence ID" value="MDR6431988.1"/>
    <property type="molecule type" value="Genomic_DNA"/>
</dbReference>
<accession>A0ABU1M7V5</accession>
<reference evidence="1 2" key="1">
    <citation type="submission" date="2023-07" db="EMBL/GenBank/DDBJ databases">
        <title>Sorghum-associated microbial communities from plants grown in Nebraska, USA.</title>
        <authorList>
            <person name="Schachtman D."/>
        </authorList>
    </citation>
    <scope>NUCLEOTIDE SEQUENCE [LARGE SCALE GENOMIC DNA]</scope>
    <source>
        <strain evidence="1 2">DS1730</strain>
    </source>
</reference>
<sequence>MTEQEIKTEVSVLHSILLAKGYKWAGATAYIAGASQLPSVLITSQQPRISEALSGSTMRDALDAAASYVNALSIAQVAA</sequence>
<keyword evidence="2" id="KW-1185">Reference proteome</keyword>
<evidence type="ECO:0000313" key="2">
    <source>
        <dbReference type="Proteomes" id="UP001184614"/>
    </source>
</evidence>